<dbReference type="PROSITE" id="PS52020">
    <property type="entry name" value="CRESS_DNA_REP"/>
    <property type="match status" value="1"/>
</dbReference>
<comment type="catalytic activity">
    <reaction evidence="19">
        <text>ATP + H2O = ADP + phosphate + H(+)</text>
        <dbReference type="Rhea" id="RHEA:13065"/>
        <dbReference type="ChEBI" id="CHEBI:15377"/>
        <dbReference type="ChEBI" id="CHEBI:15378"/>
        <dbReference type="ChEBI" id="CHEBI:30616"/>
        <dbReference type="ChEBI" id="CHEBI:43474"/>
        <dbReference type="ChEBI" id="CHEBI:456216"/>
    </reaction>
</comment>
<keyword evidence="12" id="KW-0255">Endonuclease</keyword>
<dbReference type="GO" id="GO:0000166">
    <property type="term" value="F:nucleotide binding"/>
    <property type="evidence" value="ECO:0007669"/>
    <property type="project" value="UniProtKB-KW"/>
</dbReference>
<evidence type="ECO:0000256" key="2">
    <source>
        <dbReference type="ARBA" id="ARBA00004147"/>
    </source>
</evidence>
<evidence type="ECO:0000256" key="4">
    <source>
        <dbReference type="ARBA" id="ARBA00014531"/>
    </source>
</evidence>
<keyword evidence="8" id="KW-0235">DNA replication</keyword>
<evidence type="ECO:0000313" key="21">
    <source>
        <dbReference type="EMBL" id="QJQ37752.1"/>
    </source>
</evidence>
<evidence type="ECO:0000256" key="17">
    <source>
        <dbReference type="ARBA" id="ARBA00030754"/>
    </source>
</evidence>
<keyword evidence="10" id="KW-0479">Metal-binding</keyword>
<dbReference type="SUPFAM" id="SSF52540">
    <property type="entry name" value="P-loop containing nucleoside triphosphate hydrolases"/>
    <property type="match status" value="1"/>
</dbReference>
<evidence type="ECO:0000256" key="18">
    <source>
        <dbReference type="ARBA" id="ARBA00032243"/>
    </source>
</evidence>
<evidence type="ECO:0000256" key="10">
    <source>
        <dbReference type="ARBA" id="ARBA00022723"/>
    </source>
</evidence>
<dbReference type="GO" id="GO:0003724">
    <property type="term" value="F:RNA helicase activity"/>
    <property type="evidence" value="ECO:0007669"/>
    <property type="project" value="InterPro"/>
</dbReference>
<proteinExistence type="inferred from homology"/>
<evidence type="ECO:0000256" key="1">
    <source>
        <dbReference type="ARBA" id="ARBA00001936"/>
    </source>
</evidence>
<name>A0A6M4BC93_9VIRU</name>
<dbReference type="Gene3D" id="3.40.1310.20">
    <property type="match status" value="1"/>
</dbReference>
<keyword evidence="14" id="KW-0190">Covalent protein-DNA linkage</keyword>
<accession>A0A6M4BC93</accession>
<keyword evidence="6" id="KW-0808">Transferase</keyword>
<dbReference type="GO" id="GO:0046872">
    <property type="term" value="F:metal ion binding"/>
    <property type="evidence" value="ECO:0007669"/>
    <property type="project" value="UniProtKB-KW"/>
</dbReference>
<dbReference type="GO" id="GO:0016787">
    <property type="term" value="F:hydrolase activity"/>
    <property type="evidence" value="ECO:0007669"/>
    <property type="project" value="UniProtKB-KW"/>
</dbReference>
<keyword evidence="9" id="KW-0540">Nuclease</keyword>
<evidence type="ECO:0000256" key="11">
    <source>
        <dbReference type="ARBA" id="ARBA00022741"/>
    </source>
</evidence>
<sequence length="354" mass="40824">MPTPRFRAVCFTSFVPEAMWDRNWEQLLGHYGIEYLIMGKEICPETGRLHIQGYVEFSGQKKMKQIKLIFGDPAIHLEPRRGTQEEAIIYCKKEGQFKEFGQRKQQGQRTDLEDTYERIKVGQSLLDIAEAHPGTYIRYFKGIERLRDLMQQRAQKLEARVPPEVIVYIGKSGVGKSHACYNDPDYQDSGYKYPVQQTGKVYFDGYQGERVIWFDEFGGSVLPFHVFLRLADKWETRVETKGSSICILGLKKILISTTTYPKDWWPNSEKFREDPNQLWRRLTRVYYIPKLPGGGHAEPVMVRDPSTFGPIEADAIDTVTCPSISTISEEEDSLVLNEGEELRPMSSISYYSVC</sequence>
<keyword evidence="13" id="KW-0378">Hydrolase</keyword>
<dbReference type="GO" id="GO:0004519">
    <property type="term" value="F:endonuclease activity"/>
    <property type="evidence" value="ECO:0007669"/>
    <property type="project" value="UniProtKB-KW"/>
</dbReference>
<dbReference type="GO" id="GO:0006260">
    <property type="term" value="P:DNA replication"/>
    <property type="evidence" value="ECO:0007669"/>
    <property type="project" value="UniProtKB-KW"/>
</dbReference>
<evidence type="ECO:0000259" key="20">
    <source>
        <dbReference type="PROSITE" id="PS52020"/>
    </source>
</evidence>
<evidence type="ECO:0000256" key="15">
    <source>
        <dbReference type="ARBA" id="ARBA00023125"/>
    </source>
</evidence>
<evidence type="ECO:0000256" key="3">
    <source>
        <dbReference type="ARBA" id="ARBA00008545"/>
    </source>
</evidence>
<evidence type="ECO:0000256" key="8">
    <source>
        <dbReference type="ARBA" id="ARBA00022705"/>
    </source>
</evidence>
<evidence type="ECO:0000256" key="7">
    <source>
        <dbReference type="ARBA" id="ARBA00022695"/>
    </source>
</evidence>
<evidence type="ECO:0000256" key="19">
    <source>
        <dbReference type="ARBA" id="ARBA00049360"/>
    </source>
</evidence>
<keyword evidence="7" id="KW-0548">Nucleotidyltransferase</keyword>
<dbReference type="InterPro" id="IPR027417">
    <property type="entry name" value="P-loop_NTPase"/>
</dbReference>
<dbReference type="InterPro" id="IPR049912">
    <property type="entry name" value="CRESS_DNA_REP"/>
</dbReference>
<dbReference type="InterPro" id="IPR000605">
    <property type="entry name" value="Helicase_SF3_ssDNA/RNA_vir"/>
</dbReference>
<reference evidence="21" key="1">
    <citation type="journal article" date="2020" name="Virol. J.">
        <title>Viral metagenomics revealed diverse CRESS-DNA virus genomes in faeces of forest musk deer.</title>
        <authorList>
            <person name="Liu Q."/>
            <person name="Wang H."/>
            <person name="Ling Y."/>
            <person name="Yang S.X."/>
            <person name="Wang X.C."/>
            <person name="Zhou R."/>
            <person name="Xiao Y.Q."/>
            <person name="Chen X."/>
            <person name="Yang J."/>
            <person name="Fu W.G."/>
            <person name="Zhang W."/>
            <person name="Qi G.L."/>
        </authorList>
    </citation>
    <scope>NUCLEOTIDE SEQUENCE</scope>
    <source>
        <strain evidence="21">UJSL017</strain>
    </source>
</reference>
<dbReference type="GO" id="GO:0003723">
    <property type="term" value="F:RNA binding"/>
    <property type="evidence" value="ECO:0007669"/>
    <property type="project" value="InterPro"/>
</dbReference>
<evidence type="ECO:0000256" key="6">
    <source>
        <dbReference type="ARBA" id="ARBA00022679"/>
    </source>
</evidence>
<evidence type="ECO:0000256" key="16">
    <source>
        <dbReference type="ARBA" id="ARBA00023268"/>
    </source>
</evidence>
<dbReference type="GO" id="GO:0003677">
    <property type="term" value="F:DNA binding"/>
    <property type="evidence" value="ECO:0007669"/>
    <property type="project" value="UniProtKB-KW"/>
</dbReference>
<comment type="subcellular location">
    <subcellularLocation>
        <location evidence="2">Host nucleus</location>
    </subcellularLocation>
</comment>
<keyword evidence="5" id="KW-1048">Host nucleus</keyword>
<dbReference type="Pfam" id="PF00910">
    <property type="entry name" value="RNA_helicase"/>
    <property type="match status" value="1"/>
</dbReference>
<feature type="domain" description="CRESS-DNA virus Rep endonuclease" evidence="20">
    <location>
        <begin position="3"/>
        <end position="103"/>
    </location>
</feature>
<organism evidence="21">
    <name type="scientific">Cressdnaviricota sp</name>
    <dbReference type="NCBI Taxonomy" id="2748378"/>
    <lineage>
        <taxon>Viruses</taxon>
        <taxon>Monodnaviria</taxon>
        <taxon>Shotokuvirae</taxon>
        <taxon>Cressdnaviricota</taxon>
    </lineage>
</organism>
<keyword evidence="15" id="KW-0238">DNA-binding</keyword>
<keyword evidence="16" id="KW-0511">Multifunctional enzyme</keyword>
<protein>
    <recommendedName>
        <fullName evidence="4">Replication-associated protein</fullName>
    </recommendedName>
    <alternativeName>
        <fullName evidence="17">ATP-dependent helicase Rep</fullName>
    </alternativeName>
    <alternativeName>
        <fullName evidence="18">RepP</fullName>
    </alternativeName>
</protein>
<evidence type="ECO:0000256" key="5">
    <source>
        <dbReference type="ARBA" id="ARBA00022562"/>
    </source>
</evidence>
<dbReference type="Pfam" id="PF02407">
    <property type="entry name" value="Viral_Rep"/>
    <property type="match status" value="1"/>
</dbReference>
<evidence type="ECO:0000256" key="9">
    <source>
        <dbReference type="ARBA" id="ARBA00022722"/>
    </source>
</evidence>
<comment type="cofactor">
    <cofactor evidence="1">
        <name>Mn(2+)</name>
        <dbReference type="ChEBI" id="CHEBI:29035"/>
    </cofactor>
</comment>
<dbReference type="GO" id="GO:0016779">
    <property type="term" value="F:nucleotidyltransferase activity"/>
    <property type="evidence" value="ECO:0007669"/>
    <property type="project" value="UniProtKB-KW"/>
</dbReference>
<dbReference type="GO" id="GO:0042025">
    <property type="term" value="C:host cell nucleus"/>
    <property type="evidence" value="ECO:0007669"/>
    <property type="project" value="UniProtKB-SubCell"/>
</dbReference>
<evidence type="ECO:0000256" key="13">
    <source>
        <dbReference type="ARBA" id="ARBA00022801"/>
    </source>
</evidence>
<evidence type="ECO:0000256" key="14">
    <source>
        <dbReference type="ARBA" id="ARBA00023124"/>
    </source>
</evidence>
<comment type="similarity">
    <text evidence="3">Belongs to the nanoviruses/circoviruses replication-associated protein family.</text>
</comment>
<dbReference type="EMBL" id="MN621476">
    <property type="protein sequence ID" value="QJQ37752.1"/>
    <property type="molecule type" value="Genomic_DNA"/>
</dbReference>
<evidence type="ECO:0000256" key="12">
    <source>
        <dbReference type="ARBA" id="ARBA00022759"/>
    </source>
</evidence>
<keyword evidence="11" id="KW-0547">Nucleotide-binding</keyword>